<dbReference type="PANTHER" id="PTHR38781:SF1">
    <property type="entry name" value="ANTITOXIN DINJ-RELATED"/>
    <property type="match status" value="1"/>
</dbReference>
<dbReference type="InterPro" id="IPR026262">
    <property type="entry name" value="DinJ"/>
</dbReference>
<reference evidence="3" key="1">
    <citation type="journal article" date="2015" name="Nature">
        <title>Complex archaea that bridge the gap between prokaryotes and eukaryotes.</title>
        <authorList>
            <person name="Spang A."/>
            <person name="Saw J.H."/>
            <person name="Jorgensen S.L."/>
            <person name="Zaremba-Niedzwiedzka K."/>
            <person name="Martijn J."/>
            <person name="Lind A.E."/>
            <person name="van Eijk R."/>
            <person name="Schleper C."/>
            <person name="Guy L."/>
            <person name="Ettema T.J."/>
        </authorList>
    </citation>
    <scope>NUCLEOTIDE SEQUENCE</scope>
</reference>
<keyword evidence="2" id="KW-1277">Toxin-antitoxin system</keyword>
<evidence type="ECO:0008006" key="4">
    <source>
        <dbReference type="Google" id="ProtNLM"/>
    </source>
</evidence>
<gene>
    <name evidence="3" type="ORF">LCGC14_2482550</name>
</gene>
<protein>
    <recommendedName>
        <fullName evidence="4">RelB/DinJ family addiction module antitoxin</fullName>
    </recommendedName>
</protein>
<dbReference type="InterPro" id="IPR013321">
    <property type="entry name" value="Arc_rbn_hlx_hlx"/>
</dbReference>
<dbReference type="PIRSF" id="PIRSF003108">
    <property type="entry name" value="DinJ"/>
    <property type="match status" value="1"/>
</dbReference>
<dbReference type="InterPro" id="IPR007337">
    <property type="entry name" value="RelB/DinJ"/>
</dbReference>
<sequence>MSKTATVRARIEPDLKEEVENLFHELGLSTTEAINIFYKQVKLRHGFPFEVAIPNKLTEKVLKKTDEGKNLIRYKDTDDMFNNLGI</sequence>
<accession>A0A0F9DJ67</accession>
<dbReference type="Pfam" id="PF04221">
    <property type="entry name" value="RelB"/>
    <property type="match status" value="1"/>
</dbReference>
<dbReference type="GO" id="GO:0006351">
    <property type="term" value="P:DNA-templated transcription"/>
    <property type="evidence" value="ECO:0007669"/>
    <property type="project" value="TreeGrafter"/>
</dbReference>
<organism evidence="3">
    <name type="scientific">marine sediment metagenome</name>
    <dbReference type="NCBI Taxonomy" id="412755"/>
    <lineage>
        <taxon>unclassified sequences</taxon>
        <taxon>metagenomes</taxon>
        <taxon>ecological metagenomes</taxon>
    </lineage>
</organism>
<dbReference type="GO" id="GO:0000987">
    <property type="term" value="F:cis-regulatory region sequence-specific DNA binding"/>
    <property type="evidence" value="ECO:0007669"/>
    <property type="project" value="InterPro"/>
</dbReference>
<proteinExistence type="inferred from homology"/>
<name>A0A0F9DJ67_9ZZZZ</name>
<dbReference type="Gene3D" id="1.10.1220.10">
    <property type="entry name" value="Met repressor-like"/>
    <property type="match status" value="1"/>
</dbReference>
<dbReference type="PANTHER" id="PTHR38781">
    <property type="entry name" value="ANTITOXIN DINJ-RELATED"/>
    <property type="match status" value="1"/>
</dbReference>
<evidence type="ECO:0000256" key="1">
    <source>
        <dbReference type="ARBA" id="ARBA00010562"/>
    </source>
</evidence>
<comment type="similarity">
    <text evidence="1">Belongs to the RelB/DinJ antitoxin family.</text>
</comment>
<dbReference type="GO" id="GO:0006355">
    <property type="term" value="P:regulation of DNA-templated transcription"/>
    <property type="evidence" value="ECO:0007669"/>
    <property type="project" value="InterPro"/>
</dbReference>
<comment type="caution">
    <text evidence="3">The sequence shown here is derived from an EMBL/GenBank/DDBJ whole genome shotgun (WGS) entry which is preliminary data.</text>
</comment>
<evidence type="ECO:0000313" key="3">
    <source>
        <dbReference type="EMBL" id="KKL17741.1"/>
    </source>
</evidence>
<evidence type="ECO:0000256" key="2">
    <source>
        <dbReference type="ARBA" id="ARBA00022649"/>
    </source>
</evidence>
<dbReference type="GO" id="GO:0015643">
    <property type="term" value="F:toxic substance binding"/>
    <property type="evidence" value="ECO:0007669"/>
    <property type="project" value="InterPro"/>
</dbReference>
<dbReference type="AlphaFoldDB" id="A0A0F9DJ67"/>
<dbReference type="GO" id="GO:0044010">
    <property type="term" value="P:single-species biofilm formation"/>
    <property type="evidence" value="ECO:0007669"/>
    <property type="project" value="InterPro"/>
</dbReference>
<dbReference type="NCBIfam" id="TIGR02384">
    <property type="entry name" value="RelB_DinJ"/>
    <property type="match status" value="1"/>
</dbReference>
<dbReference type="EMBL" id="LAZR01039139">
    <property type="protein sequence ID" value="KKL17741.1"/>
    <property type="molecule type" value="Genomic_DNA"/>
</dbReference>